<name>A0A0E3MI43_SACSO</name>
<dbReference type="SUPFAM" id="SSF51011">
    <property type="entry name" value="Glycosyl hydrolase domain"/>
    <property type="match status" value="1"/>
</dbReference>
<keyword evidence="2 9" id="KW-0378">Hydrolase</keyword>
<protein>
    <submittedName>
        <fullName evidence="11">Alpha-xylosidase</fullName>
    </submittedName>
    <submittedName>
        <fullName evidence="9">Glycoside hydrolase family 31 protein</fullName>
    </submittedName>
</protein>
<dbReference type="InterPro" id="IPR048395">
    <property type="entry name" value="Glyco_hydro_31_C"/>
</dbReference>
<dbReference type="OrthoDB" id="27033at2157"/>
<dbReference type="InterPro" id="IPR025887">
    <property type="entry name" value="Glyco_hydro_31_N_dom"/>
</dbReference>
<reference evidence="12 13" key="1">
    <citation type="journal article" date="2015" name="Genome Announc.">
        <title>Complete Genome Sequence of Sulfolobus solfataricus Strain 98/2 and Evolved Derivatives.</title>
        <authorList>
            <person name="McCarthy S."/>
            <person name="Gradnigo J."/>
            <person name="Johnson T."/>
            <person name="Payne S."/>
            <person name="Lipzen A."/>
            <person name="Martin J."/>
            <person name="Schackwitz W."/>
            <person name="Moriyama E."/>
            <person name="Blum P."/>
        </authorList>
    </citation>
    <scope>NUCLEOTIDE SEQUENCE [LARGE SCALE GENOMIC DNA]</scope>
    <source>
        <strain evidence="12">98/2 SULC</strain>
        <strain evidence="7">SARC-B</strain>
        <strain evidence="8">SARC-C</strain>
        <strain evidence="9 14">SULA</strain>
        <strain evidence="13">SULB</strain>
    </source>
</reference>
<reference evidence="11" key="2">
    <citation type="submission" date="2016-04" db="EMBL/GenBank/DDBJ databases">
        <authorList>
            <person name="Evans L.H."/>
            <person name="Alamgir A."/>
            <person name="Owens N."/>
            <person name="Weber N.D."/>
            <person name="Virtaneva K."/>
            <person name="Barbian K."/>
            <person name="Babar A."/>
            <person name="Rosenke K."/>
        </authorList>
    </citation>
    <scope>NUCLEOTIDE SEQUENCE</scope>
    <source>
        <strain evidence="11">P1</strain>
    </source>
</reference>
<dbReference type="CDD" id="cd06591">
    <property type="entry name" value="GH31_xylosidase_XylS"/>
    <property type="match status" value="1"/>
</dbReference>
<evidence type="ECO:0000313" key="9">
    <source>
        <dbReference type="EMBL" id="AKA78562.1"/>
    </source>
</evidence>
<evidence type="ECO:0000313" key="13">
    <source>
        <dbReference type="Proteomes" id="UP000033085"/>
    </source>
</evidence>
<comment type="similarity">
    <text evidence="1 2">Belongs to the glycosyl hydrolase 31 family.</text>
</comment>
<dbReference type="InterPro" id="IPR017853">
    <property type="entry name" value="GH"/>
</dbReference>
<dbReference type="EMBL" id="CP011055">
    <property type="protein sequence ID" value="AKA73172.1"/>
    <property type="molecule type" value="Genomic_DNA"/>
</dbReference>
<dbReference type="Proteomes" id="UP000033057">
    <property type="component" value="Chromosome"/>
</dbReference>
<dbReference type="Proteomes" id="UP000033106">
    <property type="component" value="Chromosome"/>
</dbReference>
<dbReference type="GeneID" id="1453042"/>
<reference evidence="9" key="5">
    <citation type="submission" date="2018-10" db="EMBL/GenBank/DDBJ databases">
        <authorList>
            <person name="McCarthy S."/>
            <person name="Gradnigo J."/>
            <person name="Johnson T."/>
            <person name="Payne S."/>
            <person name="Lipzen A."/>
            <person name="Schackwitz W."/>
            <person name="Martin J."/>
            <person name="Moriyama E."/>
            <person name="Blum P."/>
        </authorList>
    </citation>
    <scope>NUCLEOTIDE SEQUENCE</scope>
    <source>
        <strain evidence="7">SARC-B</strain>
        <strain evidence="8">SARC-C</strain>
        <strain evidence="9">SULA</strain>
    </source>
</reference>
<dbReference type="EMBL" id="CP011056">
    <property type="protein sequence ID" value="AKA75870.1"/>
    <property type="molecule type" value="Genomic_DNA"/>
</dbReference>
<dbReference type="SMR" id="A0A0E3MI43"/>
<evidence type="ECO:0000313" key="16">
    <source>
        <dbReference type="Proteomes" id="UP000269431"/>
    </source>
</evidence>
<dbReference type="RefSeq" id="WP_009992679.1">
    <property type="nucleotide sequence ID" value="NZ_CP011055.2"/>
</dbReference>
<gene>
    <name evidence="11" type="ORF">SSOP1_3116</name>
    <name evidence="9" type="ORF">SULA_0800</name>
    <name evidence="7" type="ORF">SULB_0802</name>
    <name evidence="8" type="ORF">SULC_0800</name>
    <name evidence="10" type="ORF">SULZ_04145</name>
</gene>
<keyword evidence="2" id="KW-0326">Glycosidase</keyword>
<dbReference type="AlphaFoldDB" id="A0A0E3MI43"/>
<dbReference type="Pfam" id="PF21365">
    <property type="entry name" value="Glyco_hydro_31_3rd"/>
    <property type="match status" value="1"/>
</dbReference>
<dbReference type="Gene3D" id="3.20.20.80">
    <property type="entry name" value="Glycosidases"/>
    <property type="match status" value="1"/>
</dbReference>
<proteinExistence type="inferred from homology"/>
<dbReference type="EMBL" id="CP011057">
    <property type="protein sequence ID" value="AKA78562.1"/>
    <property type="molecule type" value="Genomic_DNA"/>
</dbReference>
<feature type="domain" description="DUF5110" evidence="5">
    <location>
        <begin position="639"/>
        <end position="703"/>
    </location>
</feature>
<dbReference type="Proteomes" id="UP000269431">
    <property type="component" value="Chromosome"/>
</dbReference>
<evidence type="ECO:0000313" key="14">
    <source>
        <dbReference type="Proteomes" id="UP000033106"/>
    </source>
</evidence>
<evidence type="ECO:0000259" key="3">
    <source>
        <dbReference type="Pfam" id="PF01055"/>
    </source>
</evidence>
<dbReference type="InterPro" id="IPR013780">
    <property type="entry name" value="Glyco_hydro_b"/>
</dbReference>
<dbReference type="PATRIC" id="fig|2287.6.peg.842"/>
<dbReference type="InterPro" id="IPR000322">
    <property type="entry name" value="Glyco_hydro_31_TIM"/>
</dbReference>
<dbReference type="CDD" id="cd14752">
    <property type="entry name" value="GH31_N"/>
    <property type="match status" value="1"/>
</dbReference>
<organism evidence="9 14">
    <name type="scientific">Saccharolobus solfataricus</name>
    <name type="common">Sulfolobus solfataricus</name>
    <dbReference type="NCBI Taxonomy" id="2287"/>
    <lineage>
        <taxon>Archaea</taxon>
        <taxon>Thermoproteota</taxon>
        <taxon>Thermoprotei</taxon>
        <taxon>Sulfolobales</taxon>
        <taxon>Sulfolobaceae</taxon>
        <taxon>Saccharolobus</taxon>
    </lineage>
</organism>
<evidence type="ECO:0000259" key="5">
    <source>
        <dbReference type="Pfam" id="PF17137"/>
    </source>
</evidence>
<evidence type="ECO:0000313" key="15">
    <source>
        <dbReference type="Proteomes" id="UP000076770"/>
    </source>
</evidence>
<evidence type="ECO:0000313" key="12">
    <source>
        <dbReference type="Proteomes" id="UP000033057"/>
    </source>
</evidence>
<evidence type="ECO:0000259" key="6">
    <source>
        <dbReference type="Pfam" id="PF21365"/>
    </source>
</evidence>
<dbReference type="PANTHER" id="PTHR43863:SF2">
    <property type="entry name" value="MALTASE-GLUCOAMYLASE"/>
    <property type="match status" value="1"/>
</dbReference>
<sequence>MRIGNLNVEIEFIADNIVRVLYYYGREAIVDNSLVVLPNLEKLSIKGESTGPSIISFSSESLSVDINTSNGELIMKDNKGGIVVKEKRRDLKFNEELSTYNVEQEFELSEGERVYGLGQHAGGNGLGQSSAYKLDYSGLSTTLSQRNTDIGIPFIVSSKGYGILWDNYSLGSISLRRNKLKVWFEAGKKIDYYVIYGDSIDDVIKGYRKLTGDAPLLPKWAYGYWQSKERYKSQDEITSVVKEFRERKIPLDVIVLDWRYWGKYGWNAFKFDETDFPRPKDMVEEIHKMGAKLAISIWPTFGKETEVFKDMESKGCIILGTTAFNPFKDECRELFWSYVKGFYDLGIDAYWLDASEPETGLGLVFFSPIHDVDLEIGKGYEYLNAYPLMETKAVYEGQRRISNKRVVILTRSAFAGQQRHSAISWSGDVLGDWATLRAQIPAGLNFSISGIPYWTTDTGGFFSGNPETKAYAEIFVRWFQWSTFCPILRVHGTIFPKEPWRFPREYQEVILKYIRLRYKLLPYIYSLAWMTYSIGYTIMRPLVMDFRDDQNVYDFDEQYMFGPYILISPVTLPSIIEKEVYLPSKEYWYDFWTGEKLEGGRMMDVKVTLDTIPLFVRSGAVLPLLGKNVNNAEEYWDVIDLRVYPGKNGYFELYDDDGITYEYEKGKYYIIPITWDEDKQELTIGKKRGELEMSKKIIKIIWVEKGKGIEHTKPDVEIEYNGKETITVKRG</sequence>
<dbReference type="Pfam" id="PF13802">
    <property type="entry name" value="Gal_mutarotas_2"/>
    <property type="match status" value="1"/>
</dbReference>
<evidence type="ECO:0000313" key="10">
    <source>
        <dbReference type="EMBL" id="AZF83358.1"/>
    </source>
</evidence>
<dbReference type="GO" id="GO:0004553">
    <property type="term" value="F:hydrolase activity, hydrolyzing O-glycosyl compounds"/>
    <property type="evidence" value="ECO:0007669"/>
    <property type="project" value="InterPro"/>
</dbReference>
<reference evidence="10 16" key="4">
    <citation type="journal article" date="2018" name="Proc. Natl. Acad. Sci. U.S.A.">
        <title>Nonmutational mechanism of inheritance in the Archaeon Sulfolobus solfataricus.</title>
        <authorList>
            <person name="Payne S."/>
            <person name="McCarthy S."/>
            <person name="Johnson T."/>
            <person name="North E."/>
            <person name="Blum P."/>
        </authorList>
    </citation>
    <scope>NUCLEOTIDE SEQUENCE [LARGE SCALE GENOMIC DNA]</scope>
    <source>
        <strain evidence="10 16">SUL120</strain>
    </source>
</reference>
<dbReference type="KEGG" id="ssof:SULC_0800"/>
<evidence type="ECO:0000256" key="1">
    <source>
        <dbReference type="ARBA" id="ARBA00007806"/>
    </source>
</evidence>
<dbReference type="PANTHER" id="PTHR43863">
    <property type="entry name" value="HYDROLASE, PUTATIVE (AFU_ORTHOLOGUE AFUA_1G03140)-RELATED"/>
    <property type="match status" value="1"/>
</dbReference>
<dbReference type="Proteomes" id="UP000076770">
    <property type="component" value="Chromosome i"/>
</dbReference>
<accession>A0A0E3MI43</accession>
<dbReference type="InterPro" id="IPR011013">
    <property type="entry name" value="Gal_mutarotase_sf_dom"/>
</dbReference>
<dbReference type="SUPFAM" id="SSF51445">
    <property type="entry name" value="(Trans)glycosidases"/>
    <property type="match status" value="1"/>
</dbReference>
<dbReference type="EMBL" id="CP033241">
    <property type="protein sequence ID" value="AZF83358.1"/>
    <property type="molecule type" value="Genomic_DNA"/>
</dbReference>
<evidence type="ECO:0000256" key="2">
    <source>
        <dbReference type="RuleBase" id="RU361185"/>
    </source>
</evidence>
<dbReference type="SUPFAM" id="SSF74650">
    <property type="entry name" value="Galactose mutarotase-like"/>
    <property type="match status" value="1"/>
</dbReference>
<dbReference type="GO" id="GO:0005975">
    <property type="term" value="P:carbohydrate metabolic process"/>
    <property type="evidence" value="ECO:0007669"/>
    <property type="project" value="InterPro"/>
</dbReference>
<feature type="domain" description="Glycoside hydrolase family 31 TIM barrel" evidence="3">
    <location>
        <begin position="215"/>
        <end position="527"/>
    </location>
</feature>
<dbReference type="GO" id="GO:0030246">
    <property type="term" value="F:carbohydrate binding"/>
    <property type="evidence" value="ECO:0007669"/>
    <property type="project" value="InterPro"/>
</dbReference>
<evidence type="ECO:0000313" key="8">
    <source>
        <dbReference type="EMBL" id="AKA75870.1"/>
    </source>
</evidence>
<feature type="domain" description="Glycosyl hydrolase family 31 C-terminal" evidence="6">
    <location>
        <begin position="535"/>
        <end position="622"/>
    </location>
</feature>
<dbReference type="KEGG" id="ssoa:SULA_0800"/>
<dbReference type="GeneID" id="44128744"/>
<evidence type="ECO:0000313" key="11">
    <source>
        <dbReference type="EMBL" id="SAI86670.1"/>
    </source>
</evidence>
<feature type="domain" description="Glycoside hydrolase family 31 N-terminal" evidence="4">
    <location>
        <begin position="8"/>
        <end position="169"/>
    </location>
</feature>
<dbReference type="EMBL" id="LT549890">
    <property type="protein sequence ID" value="SAI86670.1"/>
    <property type="molecule type" value="Genomic_DNA"/>
</dbReference>
<reference evidence="15" key="3">
    <citation type="submission" date="2016-04" db="EMBL/GenBank/DDBJ databases">
        <authorList>
            <person name="Shah S.A."/>
            <person name="Garrett R.A."/>
        </authorList>
    </citation>
    <scope>NUCLEOTIDE SEQUENCE [LARGE SCALE GENOMIC DNA]</scope>
    <source>
        <strain evidence="15">ATCC 35091 / DSM 1616 / JCM 8930 / NBRC 15331 / P1</strain>
    </source>
</reference>
<dbReference type="InterPro" id="IPR033403">
    <property type="entry name" value="DUF5110"/>
</dbReference>
<evidence type="ECO:0000313" key="7">
    <source>
        <dbReference type="EMBL" id="AKA73172.1"/>
    </source>
</evidence>
<dbReference type="Gene3D" id="2.60.40.1760">
    <property type="entry name" value="glycosyl hydrolase (family 31)"/>
    <property type="match status" value="1"/>
</dbReference>
<dbReference type="Pfam" id="PF17137">
    <property type="entry name" value="DUF5110"/>
    <property type="match status" value="1"/>
</dbReference>
<dbReference type="Proteomes" id="UP000033085">
    <property type="component" value="Chromosome"/>
</dbReference>
<evidence type="ECO:0000259" key="4">
    <source>
        <dbReference type="Pfam" id="PF13802"/>
    </source>
</evidence>
<dbReference type="Pfam" id="PF01055">
    <property type="entry name" value="Glyco_hydro_31_2nd"/>
    <property type="match status" value="1"/>
</dbReference>
<dbReference type="Gene3D" id="2.60.40.1180">
    <property type="entry name" value="Golgi alpha-mannosidase II"/>
    <property type="match status" value="2"/>
</dbReference>
<dbReference type="KEGG" id="ssol:SULB_0802"/>
<dbReference type="InterPro" id="IPR051816">
    <property type="entry name" value="Glycosyl_Hydrolase_31"/>
</dbReference>